<protein>
    <submittedName>
        <fullName evidence="1">Uncharacterized protein</fullName>
    </submittedName>
</protein>
<dbReference type="HOGENOM" id="CLU_3106678_0_0_1"/>
<name>G9NRS0_HYPAI</name>
<keyword evidence="2" id="KW-1185">Reference proteome</keyword>
<dbReference type="EMBL" id="ABDG02000022">
    <property type="protein sequence ID" value="EHK46702.1"/>
    <property type="molecule type" value="Genomic_DNA"/>
</dbReference>
<organism evidence="1 2">
    <name type="scientific">Hypocrea atroviridis (strain ATCC 20476 / IMI 206040)</name>
    <name type="common">Trichoderma atroviride</name>
    <dbReference type="NCBI Taxonomy" id="452589"/>
    <lineage>
        <taxon>Eukaryota</taxon>
        <taxon>Fungi</taxon>
        <taxon>Dikarya</taxon>
        <taxon>Ascomycota</taxon>
        <taxon>Pezizomycotina</taxon>
        <taxon>Sordariomycetes</taxon>
        <taxon>Hypocreomycetidae</taxon>
        <taxon>Hypocreales</taxon>
        <taxon>Hypocreaceae</taxon>
        <taxon>Trichoderma</taxon>
    </lineage>
</organism>
<dbReference type="AlphaFoldDB" id="G9NRS0"/>
<evidence type="ECO:0000313" key="2">
    <source>
        <dbReference type="Proteomes" id="UP000005426"/>
    </source>
</evidence>
<sequence length="51" mass="5708">MLMDGKSNEQHNLKLASMTDSPLAHFHEQINFISLKFSSFLNTCPSTPIGQ</sequence>
<evidence type="ECO:0000313" key="1">
    <source>
        <dbReference type="EMBL" id="EHK46702.1"/>
    </source>
</evidence>
<gene>
    <name evidence="1" type="ORF">TRIATDRAFT_307492</name>
</gene>
<reference evidence="1 2" key="1">
    <citation type="journal article" date="2011" name="Genome Biol.">
        <title>Comparative genome sequence analysis underscores mycoparasitism as the ancestral life style of Trichoderma.</title>
        <authorList>
            <person name="Kubicek C.P."/>
            <person name="Herrera-Estrella A."/>
            <person name="Seidl-Seiboth V."/>
            <person name="Martinez D.A."/>
            <person name="Druzhinina I.S."/>
            <person name="Thon M."/>
            <person name="Zeilinger S."/>
            <person name="Casas-Flores S."/>
            <person name="Horwitz B.A."/>
            <person name="Mukherjee P.K."/>
            <person name="Mukherjee M."/>
            <person name="Kredics L."/>
            <person name="Alcaraz L.D."/>
            <person name="Aerts A."/>
            <person name="Antal Z."/>
            <person name="Atanasova L."/>
            <person name="Cervantes-Badillo M.G."/>
            <person name="Challacombe J."/>
            <person name="Chertkov O."/>
            <person name="McCluskey K."/>
            <person name="Coulpier F."/>
            <person name="Deshpande N."/>
            <person name="von Doehren H."/>
            <person name="Ebbole D.J."/>
            <person name="Esquivel-Naranjo E.U."/>
            <person name="Fekete E."/>
            <person name="Flipphi M."/>
            <person name="Glaser F."/>
            <person name="Gomez-Rodriguez E.Y."/>
            <person name="Gruber S."/>
            <person name="Han C."/>
            <person name="Henrissat B."/>
            <person name="Hermosa R."/>
            <person name="Hernandez-Onate M."/>
            <person name="Karaffa L."/>
            <person name="Kosti I."/>
            <person name="Le Crom S."/>
            <person name="Lindquist E."/>
            <person name="Lucas S."/>
            <person name="Luebeck M."/>
            <person name="Luebeck P.S."/>
            <person name="Margeot A."/>
            <person name="Metz B."/>
            <person name="Misra M."/>
            <person name="Nevalainen H."/>
            <person name="Omann M."/>
            <person name="Packer N."/>
            <person name="Perrone G."/>
            <person name="Uresti-Rivera E.E."/>
            <person name="Salamov A."/>
            <person name="Schmoll M."/>
            <person name="Seiboth B."/>
            <person name="Shapiro H."/>
            <person name="Sukno S."/>
            <person name="Tamayo-Ramos J.A."/>
            <person name="Tisch D."/>
            <person name="Wiest A."/>
            <person name="Wilkinson H.H."/>
            <person name="Zhang M."/>
            <person name="Coutinho P.M."/>
            <person name="Kenerley C.M."/>
            <person name="Monte E."/>
            <person name="Baker S.E."/>
            <person name="Grigoriev I.V."/>
        </authorList>
    </citation>
    <scope>NUCLEOTIDE SEQUENCE [LARGE SCALE GENOMIC DNA]</scope>
    <source>
        <strain evidence="2">ATCC 20476 / IMI 206040</strain>
    </source>
</reference>
<comment type="caution">
    <text evidence="1">The sequence shown here is derived from an EMBL/GenBank/DDBJ whole genome shotgun (WGS) entry which is preliminary data.</text>
</comment>
<accession>G9NRS0</accession>
<dbReference type="Proteomes" id="UP000005426">
    <property type="component" value="Unassembled WGS sequence"/>
</dbReference>
<proteinExistence type="predicted"/>